<evidence type="ECO:0008006" key="10">
    <source>
        <dbReference type="Google" id="ProtNLM"/>
    </source>
</evidence>
<keyword evidence="3 5" id="KW-1133">Transmembrane helix</keyword>
<dbReference type="Proteomes" id="UP000776983">
    <property type="component" value="Unassembled WGS sequence"/>
</dbReference>
<evidence type="ECO:0000313" key="9">
    <source>
        <dbReference type="Proteomes" id="UP000776983"/>
    </source>
</evidence>
<dbReference type="InterPro" id="IPR002810">
    <property type="entry name" value="NfeD-like_C"/>
</dbReference>
<name>A0ABS8CAK8_9BURK</name>
<dbReference type="Pfam" id="PF01957">
    <property type="entry name" value="NfeD"/>
    <property type="match status" value="1"/>
</dbReference>
<evidence type="ECO:0000256" key="3">
    <source>
        <dbReference type="ARBA" id="ARBA00022989"/>
    </source>
</evidence>
<evidence type="ECO:0000256" key="5">
    <source>
        <dbReference type="SAM" id="Phobius"/>
    </source>
</evidence>
<dbReference type="EMBL" id="JACDXW010000002">
    <property type="protein sequence ID" value="MCB5363074.1"/>
    <property type="molecule type" value="Genomic_DNA"/>
</dbReference>
<feature type="transmembrane region" description="Helical" evidence="5">
    <location>
        <begin position="12"/>
        <end position="32"/>
    </location>
</feature>
<evidence type="ECO:0000256" key="1">
    <source>
        <dbReference type="ARBA" id="ARBA00004141"/>
    </source>
</evidence>
<dbReference type="SUPFAM" id="SSF141322">
    <property type="entry name" value="NfeD domain-like"/>
    <property type="match status" value="1"/>
</dbReference>
<evidence type="ECO:0000259" key="6">
    <source>
        <dbReference type="Pfam" id="PF01957"/>
    </source>
</evidence>
<feature type="domain" description="NfeD-like C-terminal" evidence="6">
    <location>
        <begin position="103"/>
        <end position="157"/>
    </location>
</feature>
<dbReference type="Gene3D" id="2.40.50.140">
    <property type="entry name" value="Nucleic acid-binding proteins"/>
    <property type="match status" value="1"/>
</dbReference>
<evidence type="ECO:0000313" key="8">
    <source>
        <dbReference type="EMBL" id="MCB5363074.1"/>
    </source>
</evidence>
<feature type="transmembrane region" description="Helical" evidence="5">
    <location>
        <begin position="39"/>
        <end position="58"/>
    </location>
</feature>
<dbReference type="Pfam" id="PF24961">
    <property type="entry name" value="NfeD_membrane"/>
    <property type="match status" value="1"/>
</dbReference>
<keyword evidence="9" id="KW-1185">Reference proteome</keyword>
<evidence type="ECO:0000256" key="4">
    <source>
        <dbReference type="ARBA" id="ARBA00023136"/>
    </source>
</evidence>
<reference evidence="8 9" key="1">
    <citation type="submission" date="2020-07" db="EMBL/GenBank/DDBJ databases">
        <title>Pusillimonas sp. nov., isolated from poultry manure in Taiwan.</title>
        <authorList>
            <person name="Lin S.-Y."/>
            <person name="Tang Y.-S."/>
            <person name="Young C.-C."/>
        </authorList>
    </citation>
    <scope>NUCLEOTIDE SEQUENCE [LARGE SCALE GENOMIC DNA]</scope>
    <source>
        <strain evidence="8 9">CC-YST705</strain>
    </source>
</reference>
<protein>
    <recommendedName>
        <fullName evidence="10">NfeD-like C-terminal domain-containing protein</fullName>
    </recommendedName>
</protein>
<evidence type="ECO:0000259" key="7">
    <source>
        <dbReference type="Pfam" id="PF24961"/>
    </source>
</evidence>
<dbReference type="PANTHER" id="PTHR33507:SF4">
    <property type="entry name" value="NODULATION COMPETITIVENESS PROTEIN NFED"/>
    <property type="match status" value="1"/>
</dbReference>
<feature type="domain" description="NfeD integral membrane" evidence="7">
    <location>
        <begin position="9"/>
        <end position="86"/>
    </location>
</feature>
<keyword evidence="4 5" id="KW-0472">Membrane</keyword>
<dbReference type="InterPro" id="IPR052165">
    <property type="entry name" value="Membrane_assoc_protease"/>
</dbReference>
<dbReference type="PANTHER" id="PTHR33507">
    <property type="entry name" value="INNER MEMBRANE PROTEIN YBBJ"/>
    <property type="match status" value="1"/>
</dbReference>
<keyword evidence="2 5" id="KW-0812">Transmembrane</keyword>
<proteinExistence type="predicted"/>
<gene>
    <name evidence="8" type="ORF">H0484_04805</name>
</gene>
<evidence type="ECO:0000256" key="2">
    <source>
        <dbReference type="ARBA" id="ARBA00022692"/>
    </source>
</evidence>
<dbReference type="InterPro" id="IPR012340">
    <property type="entry name" value="NA-bd_OB-fold"/>
</dbReference>
<accession>A0ABS8CAK8</accession>
<dbReference type="InterPro" id="IPR056739">
    <property type="entry name" value="NfeD_membrane"/>
</dbReference>
<feature type="transmembrane region" description="Helical" evidence="5">
    <location>
        <begin position="70"/>
        <end position="91"/>
    </location>
</feature>
<sequence>MIDPAVFDSASLMPMHWAAMALVMAGLFLLFVEAALPSFGAIGATGVIAFTVGGILLMKADIPGLVINPSYLALASLTGVIIVVALVILAIRSQRKRVVSGKEGLKGQRGEVISVEPGAIYARVQGEMWLVSSKHPLKPGDSVRVSSIEGLTLHVERLTSSIGA</sequence>
<dbReference type="RefSeq" id="WP_226953314.1">
    <property type="nucleotide sequence ID" value="NZ_JACDXW010000002.1"/>
</dbReference>
<comment type="subcellular location">
    <subcellularLocation>
        <location evidence="1">Membrane</location>
        <topology evidence="1">Multi-pass membrane protein</topology>
    </subcellularLocation>
</comment>
<comment type="caution">
    <text evidence="8">The sequence shown here is derived from an EMBL/GenBank/DDBJ whole genome shotgun (WGS) entry which is preliminary data.</text>
</comment>
<organism evidence="8 9">
    <name type="scientific">Mesopusillimonas faecipullorum</name>
    <dbReference type="NCBI Taxonomy" id="2755040"/>
    <lineage>
        <taxon>Bacteria</taxon>
        <taxon>Pseudomonadati</taxon>
        <taxon>Pseudomonadota</taxon>
        <taxon>Betaproteobacteria</taxon>
        <taxon>Burkholderiales</taxon>
        <taxon>Alcaligenaceae</taxon>
        <taxon>Mesopusillimonas</taxon>
    </lineage>
</organism>